<dbReference type="Pfam" id="PF03732">
    <property type="entry name" value="Retrotrans_gag"/>
    <property type="match status" value="1"/>
</dbReference>
<reference evidence="3" key="2">
    <citation type="submission" date="2025-09" db="UniProtKB">
        <authorList>
            <consortium name="Ensembl"/>
        </authorList>
    </citation>
    <scope>IDENTIFICATION</scope>
</reference>
<dbReference type="Gene3D" id="4.10.60.10">
    <property type="entry name" value="Zinc finger, CCHC-type"/>
    <property type="match status" value="1"/>
</dbReference>
<feature type="domain" description="CCHC-type" evidence="2">
    <location>
        <begin position="151"/>
        <end position="165"/>
    </location>
</feature>
<protein>
    <recommendedName>
        <fullName evidence="2">CCHC-type domain-containing protein</fullName>
    </recommendedName>
</protein>
<evidence type="ECO:0000313" key="3">
    <source>
        <dbReference type="Ensembl" id="ENSLLTP00000016450.1"/>
    </source>
</evidence>
<evidence type="ECO:0000259" key="2">
    <source>
        <dbReference type="PROSITE" id="PS50158"/>
    </source>
</evidence>
<reference evidence="3" key="1">
    <citation type="submission" date="2025-08" db="UniProtKB">
        <authorList>
            <consortium name="Ensembl"/>
        </authorList>
    </citation>
    <scope>IDENTIFICATION</scope>
</reference>
<name>A0A8C5WVM9_LATLA</name>
<dbReference type="InterPro" id="IPR001878">
    <property type="entry name" value="Znf_CCHC"/>
</dbReference>
<dbReference type="PANTHER" id="PTHR15503:SF22">
    <property type="entry name" value="TRANSPOSON TY3-I GAG POLYPROTEIN"/>
    <property type="match status" value="1"/>
</dbReference>
<organism evidence="3 4">
    <name type="scientific">Laticauda laticaudata</name>
    <name type="common">Blue-ringed sea krait</name>
    <name type="synonym">Blue-lipped sea krait</name>
    <dbReference type="NCBI Taxonomy" id="8630"/>
    <lineage>
        <taxon>Eukaryota</taxon>
        <taxon>Metazoa</taxon>
        <taxon>Chordata</taxon>
        <taxon>Craniata</taxon>
        <taxon>Vertebrata</taxon>
        <taxon>Euteleostomi</taxon>
        <taxon>Lepidosauria</taxon>
        <taxon>Squamata</taxon>
        <taxon>Bifurcata</taxon>
        <taxon>Unidentata</taxon>
        <taxon>Episquamata</taxon>
        <taxon>Toxicofera</taxon>
        <taxon>Serpentes</taxon>
        <taxon>Colubroidea</taxon>
        <taxon>Elapidae</taxon>
        <taxon>Laticaudinae</taxon>
        <taxon>Laticauda</taxon>
    </lineage>
</organism>
<dbReference type="CDD" id="cd00303">
    <property type="entry name" value="retropepsin_like"/>
    <property type="match status" value="1"/>
</dbReference>
<keyword evidence="1" id="KW-0479">Metal-binding</keyword>
<dbReference type="SUPFAM" id="SSF56672">
    <property type="entry name" value="DNA/RNA polymerases"/>
    <property type="match status" value="1"/>
</dbReference>
<accession>A0A8C5WVM9</accession>
<keyword evidence="4" id="KW-1185">Reference proteome</keyword>
<dbReference type="GO" id="GO:0008270">
    <property type="term" value="F:zinc ion binding"/>
    <property type="evidence" value="ECO:0007669"/>
    <property type="project" value="UniProtKB-KW"/>
</dbReference>
<dbReference type="InterPro" id="IPR021109">
    <property type="entry name" value="Peptidase_aspartic_dom_sf"/>
</dbReference>
<keyword evidence="1" id="KW-0863">Zinc-finger</keyword>
<dbReference type="Ensembl" id="ENSLLTT00000017072.1">
    <property type="protein sequence ID" value="ENSLLTP00000016450.1"/>
    <property type="gene ID" value="ENSLLTG00000012562.1"/>
</dbReference>
<proteinExistence type="predicted"/>
<dbReference type="PROSITE" id="PS50158">
    <property type="entry name" value="ZF_CCHC"/>
    <property type="match status" value="1"/>
</dbReference>
<dbReference type="InterPro" id="IPR005162">
    <property type="entry name" value="Retrotrans_gag_dom"/>
</dbReference>
<dbReference type="GeneTree" id="ENSGT00950000183173"/>
<keyword evidence="1" id="KW-0862">Zinc</keyword>
<evidence type="ECO:0000256" key="1">
    <source>
        <dbReference type="PROSITE-ProRule" id="PRU00047"/>
    </source>
</evidence>
<evidence type="ECO:0000313" key="4">
    <source>
        <dbReference type="Proteomes" id="UP000694406"/>
    </source>
</evidence>
<dbReference type="InterPro" id="IPR032567">
    <property type="entry name" value="RTL1-rel"/>
</dbReference>
<sequence length="467" mass="52553">MRQMYEDPIRVQMAARHLKELCQGKRPLQEFILEFRLICLNSNWNDAALMDAFQDGLSEELQDELVQVELAPYLDALVVQCLHLDAQLQRRRTRRTVQEQPSTSLPQRLVHPVPQVTQSIVALTEEPMELGAVRPRPMAQECTQRHQGGLCLYCGGPGHFAHSCPIKQRGRPSFGETLGWARTKYPPEVAEVDSGPPRHLLLDTQVFLPTRSKGIPAIALEDLGATMNFMDRAFAAHFDVPLVLVEPPMRVDTIDRRELRAGPIQFTTQPLRLVIGDHDEVIRFYITADLHLPLVLGMAWLRINDPQVAWSWNAISFPSLQCVDHLCHTCAGQDVITSVVSIPPELSDFSDVFSEKEVDWLPPHRPYDCPVDLLPDVPLPKGRLYSMSKPKLATLHDFLDKNLARGFIQPLSSPLSAPVLFVKKKTGDLRLCCDYRQLNAITVHSRVDGAVVGGHCLHQARSLRGLQ</sequence>
<dbReference type="InterPro" id="IPR036875">
    <property type="entry name" value="Znf_CCHC_sf"/>
</dbReference>
<dbReference type="Gene3D" id="2.40.70.10">
    <property type="entry name" value="Acid Proteases"/>
    <property type="match status" value="1"/>
</dbReference>
<dbReference type="GO" id="GO:0003676">
    <property type="term" value="F:nucleic acid binding"/>
    <property type="evidence" value="ECO:0007669"/>
    <property type="project" value="InterPro"/>
</dbReference>
<dbReference type="Gene3D" id="3.10.10.10">
    <property type="entry name" value="HIV Type 1 Reverse Transcriptase, subunit A, domain 1"/>
    <property type="match status" value="1"/>
</dbReference>
<dbReference type="InterPro" id="IPR043502">
    <property type="entry name" value="DNA/RNA_pol_sf"/>
</dbReference>
<dbReference type="PANTHER" id="PTHR15503">
    <property type="entry name" value="LDOC1 RELATED"/>
    <property type="match status" value="1"/>
</dbReference>
<dbReference type="AlphaFoldDB" id="A0A8C5WVM9"/>
<dbReference type="SUPFAM" id="SSF57756">
    <property type="entry name" value="Retrovirus zinc finger-like domains"/>
    <property type="match status" value="1"/>
</dbReference>
<dbReference type="Proteomes" id="UP000694406">
    <property type="component" value="Unplaced"/>
</dbReference>